<feature type="compositionally biased region" description="Basic residues" evidence="2">
    <location>
        <begin position="14"/>
        <end position="29"/>
    </location>
</feature>
<feature type="compositionally biased region" description="Basic and acidic residues" evidence="2">
    <location>
        <begin position="813"/>
        <end position="822"/>
    </location>
</feature>
<gene>
    <name evidence="4" type="ORF">CTOB1V02_LOCUS8088</name>
</gene>
<feature type="compositionally biased region" description="Basic and acidic residues" evidence="2">
    <location>
        <begin position="520"/>
        <end position="530"/>
    </location>
</feature>
<evidence type="ECO:0000313" key="4">
    <source>
        <dbReference type="EMBL" id="CAD7230226.1"/>
    </source>
</evidence>
<feature type="compositionally biased region" description="Polar residues" evidence="2">
    <location>
        <begin position="857"/>
        <end position="867"/>
    </location>
</feature>
<feature type="compositionally biased region" description="Low complexity" evidence="2">
    <location>
        <begin position="803"/>
        <end position="812"/>
    </location>
</feature>
<feature type="compositionally biased region" description="Gly residues" evidence="2">
    <location>
        <begin position="468"/>
        <end position="481"/>
    </location>
</feature>
<dbReference type="GO" id="GO:0020037">
    <property type="term" value="F:heme binding"/>
    <property type="evidence" value="ECO:0007669"/>
    <property type="project" value="InterPro"/>
</dbReference>
<keyword evidence="3" id="KW-0812">Transmembrane</keyword>
<sequence length="1230" mass="132328">MLVPDTKPAFLTTTKRRPSRLLPTSKRHGPHSDETSSDASEISLKHSRSDDDDSRSPSPKRKCKKSKTFRSPSPPPPETVSATKLRGKHRSQNRPQRKTPRIEDCVSVDPTDWKDFLIIVLKAFGFSPLERLLDYKGLSQVSADEIALQEMQLGTELSTDNIYIIRDRDGQKRKEKLTDFFNEIKNSPMNFVPVPNAGGDSPRICMIQMFGGDCGDDGITCPEQDSSPQTNGSFFGCLFGNFGGGNGCNGSNGCKCNGSSGGCNGGGCSGYSSGGCSGAAGGFFSGGSSGCGSAGCGSSSTYSYTPCRRCGNNLTKCTCFSTVKLLSEKGALGRTTPAQLIDPVLPSTKRPSDGSETKESFILQDAAGTGQMLAAATASPPNPQGSSTGSALGVTVVNDVTDVSNTIENETNTDHNLRTTALSVTMKEKQAQQLSPKLVAAKKGEEKHPFCKEWTPTSCEEEGKAKKGGGGSGGDGSGGAGKRLKPELLTMTRKRAREFIPVKSHEVCSNGRSSDASEIAVRHSGEERSRSPPPKRKSKKSKKSRSPSSTPPETAPATKPRGKRRSQNRPQYRTPTFEDYVSVDPSEWKNFFIMGLKALGFISLSRFQDGDRKVSQELLQLSTDPGKVQGSGKLRLTPQISPQDIYIVREKNGQKEKERLSDFFDEIKRSNVNFVSFPEGDESPRICMVQMFGSGCDFGITCPGGQDTGAKAGCSGCSRGGSTGSGCYYNPCGSGICRSGKCTYGGCGSPNSFGSFGICDKGASTQFSAGTCLRCRKRSECSGSGGLSLSSGESGESQLPILTLTTTTPSSKPTKEGARSDEASAPGPTQATPVSASATSESLVPTNMSHGEEIPVSTENSVTQPQQPTVELLAAKKAEQKHPFCKEWTPTSCEEEGKAKKGGGGSGGDGSGGAGKHLPASVQRVVSVLLVQFQIYLFRSTGVCSESGFGVTCAVPVKVVQMVLFLFLLLGVGYAAFVLYQFYKQRVLYRFPPAIPTSRIWTYVRNERSSKPSMRWFLEMAVACGPVISLNLGWRRIVVLNDAASIRAYLHKSNHIHGRPINIISLFNRNKGIGFGVGGKWRQRKNLCIRSFKISGMGSLEGDEIIEKDYQHFAHILRFGDLRRWTVFSGSGGSSGPGRGPHRVPTLRRPISRQSKRCPSRWIPQGAGRSSVALEVPLARVVGRIVCRLFGGRSLDNPPQQRMWHTYLAIDTMLSRFNQNTLLSNVPELE</sequence>
<dbReference type="SUPFAM" id="SSF48264">
    <property type="entry name" value="Cytochrome P450"/>
    <property type="match status" value="1"/>
</dbReference>
<evidence type="ECO:0000256" key="3">
    <source>
        <dbReference type="SAM" id="Phobius"/>
    </source>
</evidence>
<feature type="region of interest" description="Disordered" evidence="2">
    <location>
        <begin position="803"/>
        <end position="867"/>
    </location>
</feature>
<feature type="transmembrane region" description="Helical" evidence="3">
    <location>
        <begin position="962"/>
        <end position="983"/>
    </location>
</feature>
<evidence type="ECO:0000256" key="2">
    <source>
        <dbReference type="SAM" id="MobiDB-lite"/>
    </source>
</evidence>
<name>A0A7R8WFX9_9CRUS</name>
<feature type="compositionally biased region" description="Low complexity" evidence="2">
    <location>
        <begin position="787"/>
        <end position="798"/>
    </location>
</feature>
<reference evidence="4" key="1">
    <citation type="submission" date="2020-11" db="EMBL/GenBank/DDBJ databases">
        <authorList>
            <person name="Tran Van P."/>
        </authorList>
    </citation>
    <scope>NUCLEOTIDE SEQUENCE</scope>
</reference>
<feature type="compositionally biased region" description="Polar residues" evidence="2">
    <location>
        <begin position="827"/>
        <end position="849"/>
    </location>
</feature>
<feature type="compositionally biased region" description="Gly residues" evidence="2">
    <location>
        <begin position="902"/>
        <end position="915"/>
    </location>
</feature>
<feature type="region of interest" description="Disordered" evidence="2">
    <location>
        <begin position="505"/>
        <end position="577"/>
    </location>
</feature>
<feature type="region of interest" description="Disordered" evidence="2">
    <location>
        <begin position="1"/>
        <end position="103"/>
    </location>
</feature>
<feature type="region of interest" description="Disordered" evidence="2">
    <location>
        <begin position="888"/>
        <end position="915"/>
    </location>
</feature>
<feature type="compositionally biased region" description="Basic residues" evidence="2">
    <location>
        <begin position="533"/>
        <end position="545"/>
    </location>
</feature>
<feature type="non-terminal residue" evidence="4">
    <location>
        <position position="1"/>
    </location>
</feature>
<dbReference type="AlphaFoldDB" id="A0A7R8WFX9"/>
<keyword evidence="1" id="KW-0503">Monooxygenase</keyword>
<keyword evidence="1" id="KW-0560">Oxidoreductase</keyword>
<organism evidence="4">
    <name type="scientific">Cyprideis torosa</name>
    <dbReference type="NCBI Taxonomy" id="163714"/>
    <lineage>
        <taxon>Eukaryota</taxon>
        <taxon>Metazoa</taxon>
        <taxon>Ecdysozoa</taxon>
        <taxon>Arthropoda</taxon>
        <taxon>Crustacea</taxon>
        <taxon>Oligostraca</taxon>
        <taxon>Ostracoda</taxon>
        <taxon>Podocopa</taxon>
        <taxon>Podocopida</taxon>
        <taxon>Cytherocopina</taxon>
        <taxon>Cytheroidea</taxon>
        <taxon>Cytherideidae</taxon>
        <taxon>Cyprideis</taxon>
    </lineage>
</organism>
<dbReference type="InterPro" id="IPR036396">
    <property type="entry name" value="Cyt_P450_sf"/>
</dbReference>
<dbReference type="Gene3D" id="1.10.630.10">
    <property type="entry name" value="Cytochrome P450"/>
    <property type="match status" value="1"/>
</dbReference>
<feature type="compositionally biased region" description="Basic residues" evidence="2">
    <location>
        <begin position="58"/>
        <end position="68"/>
    </location>
</feature>
<evidence type="ECO:0000256" key="1">
    <source>
        <dbReference type="ARBA" id="ARBA00023033"/>
    </source>
</evidence>
<feature type="compositionally biased region" description="Basic residues" evidence="2">
    <location>
        <begin position="85"/>
        <end position="99"/>
    </location>
</feature>
<dbReference type="EMBL" id="OB662548">
    <property type="protein sequence ID" value="CAD7230226.1"/>
    <property type="molecule type" value="Genomic_DNA"/>
</dbReference>
<dbReference type="GO" id="GO:0016705">
    <property type="term" value="F:oxidoreductase activity, acting on paired donors, with incorporation or reduction of molecular oxygen"/>
    <property type="evidence" value="ECO:0007669"/>
    <property type="project" value="InterPro"/>
</dbReference>
<protein>
    <submittedName>
        <fullName evidence="4">Uncharacterized protein</fullName>
    </submittedName>
</protein>
<keyword evidence="3" id="KW-0472">Membrane</keyword>
<proteinExistence type="predicted"/>
<dbReference type="GO" id="GO:0004497">
    <property type="term" value="F:monooxygenase activity"/>
    <property type="evidence" value="ECO:0007669"/>
    <property type="project" value="UniProtKB-KW"/>
</dbReference>
<feature type="region of interest" description="Disordered" evidence="2">
    <location>
        <begin position="454"/>
        <end position="486"/>
    </location>
</feature>
<dbReference type="GO" id="GO:0005506">
    <property type="term" value="F:iron ion binding"/>
    <property type="evidence" value="ECO:0007669"/>
    <property type="project" value="InterPro"/>
</dbReference>
<keyword evidence="3" id="KW-1133">Transmembrane helix</keyword>
<feature type="region of interest" description="Disordered" evidence="2">
    <location>
        <begin position="779"/>
        <end position="798"/>
    </location>
</feature>
<accession>A0A7R8WFX9</accession>